<proteinExistence type="predicted"/>
<name>A0ABQ5HZJ9_9ASTR</name>
<dbReference type="PANTHER" id="PTHR33067:SF9">
    <property type="entry name" value="RNA-DIRECTED DNA POLYMERASE"/>
    <property type="match status" value="1"/>
</dbReference>
<organism evidence="2 3">
    <name type="scientific">Tanacetum coccineum</name>
    <dbReference type="NCBI Taxonomy" id="301880"/>
    <lineage>
        <taxon>Eukaryota</taxon>
        <taxon>Viridiplantae</taxon>
        <taxon>Streptophyta</taxon>
        <taxon>Embryophyta</taxon>
        <taxon>Tracheophyta</taxon>
        <taxon>Spermatophyta</taxon>
        <taxon>Magnoliopsida</taxon>
        <taxon>eudicotyledons</taxon>
        <taxon>Gunneridae</taxon>
        <taxon>Pentapetalae</taxon>
        <taxon>asterids</taxon>
        <taxon>campanulids</taxon>
        <taxon>Asterales</taxon>
        <taxon>Asteraceae</taxon>
        <taxon>Asteroideae</taxon>
        <taxon>Anthemideae</taxon>
        <taxon>Anthemidinae</taxon>
        <taxon>Tanacetum</taxon>
    </lineage>
</organism>
<protein>
    <recommendedName>
        <fullName evidence="4">Aspartic peptidase DDI1-type domain-containing protein</fullName>
    </recommendedName>
</protein>
<evidence type="ECO:0000313" key="3">
    <source>
        <dbReference type="Proteomes" id="UP001151760"/>
    </source>
</evidence>
<dbReference type="EMBL" id="BQNB010020191">
    <property type="protein sequence ID" value="GJT93316.1"/>
    <property type="molecule type" value="Genomic_DNA"/>
</dbReference>
<feature type="region of interest" description="Disordered" evidence="1">
    <location>
        <begin position="62"/>
        <end position="119"/>
    </location>
</feature>
<sequence>MKRFENAIFKQREEINDKMTKMFGLLKELTTNRAPEKVLTREEAKFLVTKNVNSISLTRWEEEKSKKTDVTTGEDIEKPTKTKTEMPVKEAQREDEAENEPNRKDGKEETTKAPSSQPIEYYLKHRINEKLIEGLVDNHRKKITRKENTRGNFEILFYIGGLKHMNALLDQGSDVNVMPLSTYMKLTDERPTEIVEDILVEVSEHVYPIDFVILDIKKLLIEKEEDFFTIPRDSVGIKPNGVTSPAM</sequence>
<evidence type="ECO:0000256" key="1">
    <source>
        <dbReference type="SAM" id="MobiDB-lite"/>
    </source>
</evidence>
<evidence type="ECO:0008006" key="4">
    <source>
        <dbReference type="Google" id="ProtNLM"/>
    </source>
</evidence>
<evidence type="ECO:0000313" key="2">
    <source>
        <dbReference type="EMBL" id="GJT93316.1"/>
    </source>
</evidence>
<reference evidence="2" key="1">
    <citation type="journal article" date="2022" name="Int. J. Mol. Sci.">
        <title>Draft Genome of Tanacetum Coccineum: Genomic Comparison of Closely Related Tanacetum-Family Plants.</title>
        <authorList>
            <person name="Yamashiro T."/>
            <person name="Shiraishi A."/>
            <person name="Nakayama K."/>
            <person name="Satake H."/>
        </authorList>
    </citation>
    <scope>NUCLEOTIDE SEQUENCE</scope>
</reference>
<accession>A0ABQ5HZJ9</accession>
<keyword evidence="3" id="KW-1185">Reference proteome</keyword>
<dbReference type="Proteomes" id="UP001151760">
    <property type="component" value="Unassembled WGS sequence"/>
</dbReference>
<reference evidence="2" key="2">
    <citation type="submission" date="2022-01" db="EMBL/GenBank/DDBJ databases">
        <authorList>
            <person name="Yamashiro T."/>
            <person name="Shiraishi A."/>
            <person name="Satake H."/>
            <person name="Nakayama K."/>
        </authorList>
    </citation>
    <scope>NUCLEOTIDE SEQUENCE</scope>
</reference>
<comment type="caution">
    <text evidence="2">The sequence shown here is derived from an EMBL/GenBank/DDBJ whole genome shotgun (WGS) entry which is preliminary data.</text>
</comment>
<gene>
    <name evidence="2" type="ORF">Tco_1082161</name>
</gene>
<dbReference type="PANTHER" id="PTHR33067">
    <property type="entry name" value="RNA-DIRECTED DNA POLYMERASE-RELATED"/>
    <property type="match status" value="1"/>
</dbReference>
<feature type="compositionally biased region" description="Basic and acidic residues" evidence="1">
    <location>
        <begin position="62"/>
        <end position="111"/>
    </location>
</feature>